<keyword evidence="1" id="KW-0560">Oxidoreductase</keyword>
<protein>
    <submittedName>
        <fullName evidence="4">FAD-dependent monooxygenase</fullName>
    </submittedName>
</protein>
<evidence type="ECO:0000259" key="3">
    <source>
        <dbReference type="Pfam" id="PF01494"/>
    </source>
</evidence>
<keyword evidence="5" id="KW-1185">Reference proteome</keyword>
<dbReference type="Proteomes" id="UP000595636">
    <property type="component" value="Chromosome"/>
</dbReference>
<evidence type="ECO:0000313" key="5">
    <source>
        <dbReference type="Proteomes" id="UP000595636"/>
    </source>
</evidence>
<evidence type="ECO:0000256" key="1">
    <source>
        <dbReference type="ARBA" id="ARBA00023002"/>
    </source>
</evidence>
<gene>
    <name evidence="4" type="ORF">JEQ17_03370</name>
</gene>
<dbReference type="InterPro" id="IPR050493">
    <property type="entry name" value="FAD-dep_Monooxygenase_BioMet"/>
</dbReference>
<keyword evidence="2 4" id="KW-0503">Monooxygenase</keyword>
<dbReference type="KEGG" id="slf:JEQ17_03370"/>
<dbReference type="AlphaFoldDB" id="A0A7T7KU45"/>
<dbReference type="SUPFAM" id="SSF51905">
    <property type="entry name" value="FAD/NAD(P)-binding domain"/>
    <property type="match status" value="1"/>
</dbReference>
<proteinExistence type="predicted"/>
<dbReference type="InterPro" id="IPR036188">
    <property type="entry name" value="FAD/NAD-bd_sf"/>
</dbReference>
<dbReference type="EMBL" id="CP066831">
    <property type="protein sequence ID" value="QQM38601.1"/>
    <property type="molecule type" value="Genomic_DNA"/>
</dbReference>
<name>A0A7T7KU45_9ACTN</name>
<dbReference type="Gene3D" id="3.50.50.60">
    <property type="entry name" value="FAD/NAD(P)-binding domain"/>
    <property type="match status" value="1"/>
</dbReference>
<organism evidence="4 5">
    <name type="scientific">Streptomyces liliifuscus</name>
    <dbReference type="NCBI Taxonomy" id="2797636"/>
    <lineage>
        <taxon>Bacteria</taxon>
        <taxon>Bacillati</taxon>
        <taxon>Actinomycetota</taxon>
        <taxon>Actinomycetes</taxon>
        <taxon>Kitasatosporales</taxon>
        <taxon>Streptomycetaceae</taxon>
        <taxon>Streptomyces</taxon>
    </lineage>
</organism>
<feature type="domain" description="FAD-binding" evidence="3">
    <location>
        <begin position="6"/>
        <end position="335"/>
    </location>
</feature>
<sequence length="369" mass="39606">MSVNSTVIVGGGLVGLTTAASLKLIGHEVVVLEQAPRIRAVGAGIGLWANALREFDRLGIGPAIRDMGIQQNTWFFNSAGEPVRAPGYTDRDHQFLLVPRPELNSLLADTVGRDRIRVDAHVSGYTETGSDVVVHLANGETLRTDLLIGSDGVHSSVRKQLVPGSDAVAHSGHYAWRAIVPTGDRSTEATVLTVGHRRTRGGYARIARDRTMWMVNQFDAGPLTGSKRERALERAQNLAEAGWNDELLSLIAGTPEESILENQVTLVPELPHWTSAHVALIGDAAHGLSPHIASGGTLGIEDVGVLRSTLAAEADLEKALTTYEHARSSRFEAVREHSAAVEHAGDAVEFAQRYAAFSHWMLTTAPATP</sequence>
<dbReference type="PRINTS" id="PR00420">
    <property type="entry name" value="RNGMNOXGNASE"/>
</dbReference>
<dbReference type="PANTHER" id="PTHR13789">
    <property type="entry name" value="MONOOXYGENASE"/>
    <property type="match status" value="1"/>
</dbReference>
<dbReference type="PANTHER" id="PTHR13789:SF309">
    <property type="entry name" value="PUTATIVE (AFU_ORTHOLOGUE AFUA_6G14510)-RELATED"/>
    <property type="match status" value="1"/>
</dbReference>
<evidence type="ECO:0000256" key="2">
    <source>
        <dbReference type="ARBA" id="ARBA00023033"/>
    </source>
</evidence>
<accession>A0A7T7KU45</accession>
<reference evidence="4 5" key="1">
    <citation type="submission" date="2020-12" db="EMBL/GenBank/DDBJ databases">
        <title>A novel species.</title>
        <authorList>
            <person name="Li K."/>
        </authorList>
    </citation>
    <scope>NUCLEOTIDE SEQUENCE [LARGE SCALE GENOMIC DNA]</scope>
    <source>
        <strain evidence="4 5">ZYC-3</strain>
    </source>
</reference>
<dbReference type="GO" id="GO:0004497">
    <property type="term" value="F:monooxygenase activity"/>
    <property type="evidence" value="ECO:0007669"/>
    <property type="project" value="UniProtKB-KW"/>
</dbReference>
<dbReference type="GO" id="GO:0071949">
    <property type="term" value="F:FAD binding"/>
    <property type="evidence" value="ECO:0007669"/>
    <property type="project" value="InterPro"/>
</dbReference>
<evidence type="ECO:0000313" key="4">
    <source>
        <dbReference type="EMBL" id="QQM38601.1"/>
    </source>
</evidence>
<dbReference type="InterPro" id="IPR002938">
    <property type="entry name" value="FAD-bd"/>
</dbReference>
<dbReference type="Pfam" id="PF01494">
    <property type="entry name" value="FAD_binding_3"/>
    <property type="match status" value="1"/>
</dbReference>